<keyword evidence="6" id="KW-1185">Reference proteome</keyword>
<evidence type="ECO:0000259" key="4">
    <source>
        <dbReference type="Pfam" id="PF08544"/>
    </source>
</evidence>
<evidence type="ECO:0000313" key="6">
    <source>
        <dbReference type="Proteomes" id="UP000332515"/>
    </source>
</evidence>
<evidence type="ECO:0000256" key="2">
    <source>
        <dbReference type="ARBA" id="ARBA00022777"/>
    </source>
</evidence>
<sequence length="333" mass="34596">MTPPDPPETLPATASRPARAEVAAPARLHFGFLDLNYGLGRKFVGLGMAVSGPVTRIVLERAARTEAVGPDSDRARHHLESLIARHGASSAFRLVVEEALPAHCGLGSGTQLALAVASAFAALEQPGLTPEAIARSLGRAERSAIGIASFLSGGVILDGGRGPATEVPPVLSRLPFPPAWRVILIFDHGLEGVHGEAERQAFATLPPFPPEVSAELCRLVLVRALPALAEADFVGFASVIGTLQGRVGDHFAPAQGGGRFASPMVTEVLGILAAEGLEGIGQTSWGPTGFALVPDADSAERLAHALRARFKERSALEIRVVAGRNTGATIRAA</sequence>
<dbReference type="InterPro" id="IPR013750">
    <property type="entry name" value="GHMP_kinase_C_dom"/>
</dbReference>
<keyword evidence="1" id="KW-0808">Transferase</keyword>
<dbReference type="InterPro" id="IPR006204">
    <property type="entry name" value="GHMP_kinase_N_dom"/>
</dbReference>
<proteinExistence type="predicted"/>
<dbReference type="Proteomes" id="UP000332515">
    <property type="component" value="Unassembled WGS sequence"/>
</dbReference>
<reference evidence="5 6" key="1">
    <citation type="submission" date="2019-09" db="EMBL/GenBank/DDBJ databases">
        <title>Segnochrobactrum spirostomi gen. nov., sp. nov., isolated from the ciliate Spirostomum cf. yagiui and description of a novel family, Segnochrobactraceae fam. nov. within the order Rhizobiales of the class Alphaproteobacteria.</title>
        <authorList>
            <person name="Akter S."/>
            <person name="Shazib S.U.A."/>
            <person name="Shin M.K."/>
        </authorList>
    </citation>
    <scope>NUCLEOTIDE SEQUENCE [LARGE SCALE GENOMIC DNA]</scope>
    <source>
        <strain evidence="5 6">Sp-1</strain>
    </source>
</reference>
<dbReference type="PANTHER" id="PTHR20861:SF6">
    <property type="entry name" value="BETA-RIBOFURANOSYLPHENOL 5'-PHOSPHATE SYNTHASE"/>
    <property type="match status" value="1"/>
</dbReference>
<dbReference type="InterPro" id="IPR014721">
    <property type="entry name" value="Ribsml_uS5_D2-typ_fold_subgr"/>
</dbReference>
<dbReference type="InterPro" id="IPR020568">
    <property type="entry name" value="Ribosomal_Su5_D2-typ_SF"/>
</dbReference>
<dbReference type="InterPro" id="IPR004422">
    <property type="entry name" value="RFAP_synthase"/>
</dbReference>
<evidence type="ECO:0000313" key="5">
    <source>
        <dbReference type="EMBL" id="MQT11517.1"/>
    </source>
</evidence>
<dbReference type="Pfam" id="PF00288">
    <property type="entry name" value="GHMP_kinases_N"/>
    <property type="match status" value="1"/>
</dbReference>
<evidence type="ECO:0000259" key="3">
    <source>
        <dbReference type="Pfam" id="PF00288"/>
    </source>
</evidence>
<dbReference type="NCBIfam" id="TIGR00144">
    <property type="entry name" value="beta_RFAP_syn"/>
    <property type="match status" value="1"/>
</dbReference>
<dbReference type="PANTHER" id="PTHR20861">
    <property type="entry name" value="HOMOSERINE/4-DIPHOSPHOCYTIDYL-2-C-METHYL-D-ERYTHRITOL KINASE"/>
    <property type="match status" value="1"/>
</dbReference>
<dbReference type="Gene3D" id="3.30.230.10">
    <property type="match status" value="1"/>
</dbReference>
<gene>
    <name evidence="5" type="ORF">F0357_02265</name>
</gene>
<dbReference type="EMBL" id="VWNA01000001">
    <property type="protein sequence ID" value="MQT11517.1"/>
    <property type="molecule type" value="Genomic_DNA"/>
</dbReference>
<dbReference type="GO" id="GO:0005524">
    <property type="term" value="F:ATP binding"/>
    <property type="evidence" value="ECO:0007669"/>
    <property type="project" value="InterPro"/>
</dbReference>
<organism evidence="5 6">
    <name type="scientific">Segnochrobactrum spirostomi</name>
    <dbReference type="NCBI Taxonomy" id="2608987"/>
    <lineage>
        <taxon>Bacteria</taxon>
        <taxon>Pseudomonadati</taxon>
        <taxon>Pseudomonadota</taxon>
        <taxon>Alphaproteobacteria</taxon>
        <taxon>Hyphomicrobiales</taxon>
        <taxon>Segnochrobactraceae</taxon>
        <taxon>Segnochrobactrum</taxon>
    </lineage>
</organism>
<dbReference type="Pfam" id="PF08544">
    <property type="entry name" value="GHMP_kinases_C"/>
    <property type="match status" value="1"/>
</dbReference>
<name>A0A6A7XZH1_9HYPH</name>
<feature type="domain" description="GHMP kinase N-terminal" evidence="3">
    <location>
        <begin position="82"/>
        <end position="149"/>
    </location>
</feature>
<protein>
    <submittedName>
        <fullName evidence="5">GHMP kinase</fullName>
    </submittedName>
</protein>
<dbReference type="AlphaFoldDB" id="A0A6A7XZH1"/>
<evidence type="ECO:0000256" key="1">
    <source>
        <dbReference type="ARBA" id="ARBA00022679"/>
    </source>
</evidence>
<dbReference type="SUPFAM" id="SSF54211">
    <property type="entry name" value="Ribosomal protein S5 domain 2-like"/>
    <property type="match status" value="1"/>
</dbReference>
<dbReference type="GO" id="GO:0016301">
    <property type="term" value="F:kinase activity"/>
    <property type="evidence" value="ECO:0007669"/>
    <property type="project" value="UniProtKB-KW"/>
</dbReference>
<dbReference type="RefSeq" id="WP_153478271.1">
    <property type="nucleotide sequence ID" value="NZ_VWNA01000001.1"/>
</dbReference>
<accession>A0A6A7XZH1</accession>
<feature type="domain" description="GHMP kinase C-terminal" evidence="4">
    <location>
        <begin position="225"/>
        <end position="311"/>
    </location>
</feature>
<keyword evidence="2 5" id="KW-0418">Kinase</keyword>
<comment type="caution">
    <text evidence="5">The sequence shown here is derived from an EMBL/GenBank/DDBJ whole genome shotgun (WGS) entry which is preliminary data.</text>
</comment>
<dbReference type="PIRSF" id="PIRSF004884">
    <property type="entry name" value="Sugar_kin_arch"/>
    <property type="match status" value="1"/>
</dbReference>